<protein>
    <submittedName>
        <fullName evidence="3">Uncharacterized protein</fullName>
    </submittedName>
</protein>
<evidence type="ECO:0000256" key="1">
    <source>
        <dbReference type="SAM" id="MobiDB-lite"/>
    </source>
</evidence>
<organism evidence="3 4">
    <name type="scientific">Kitasatospora setae (strain ATCC 33774 / DSM 43861 / JCM 3304 / KCC A-0304 / NBRC 14216 / KM-6054)</name>
    <name type="common">Streptomyces setae</name>
    <dbReference type="NCBI Taxonomy" id="452652"/>
    <lineage>
        <taxon>Bacteria</taxon>
        <taxon>Bacillati</taxon>
        <taxon>Actinomycetota</taxon>
        <taxon>Actinomycetes</taxon>
        <taxon>Kitasatosporales</taxon>
        <taxon>Streptomycetaceae</taxon>
        <taxon>Kitasatospora</taxon>
    </lineage>
</organism>
<gene>
    <name evidence="3" type="ordered locus">KSE_12940</name>
</gene>
<evidence type="ECO:0000256" key="2">
    <source>
        <dbReference type="SAM" id="Phobius"/>
    </source>
</evidence>
<dbReference type="EMBL" id="AP010968">
    <property type="protein sequence ID" value="BAJ27125.1"/>
    <property type="molecule type" value="Genomic_DNA"/>
</dbReference>
<keyword evidence="2" id="KW-1133">Transmembrane helix</keyword>
<proteinExistence type="predicted"/>
<dbReference type="HOGENOM" id="CLU_2633388_0_0_11"/>
<reference evidence="3 4" key="1">
    <citation type="journal article" date="2010" name="DNA Res.">
        <title>Genome sequence of Kitasatospora setae NBRC 14216T: an evolutionary snapshot of the family Streptomycetaceae.</title>
        <authorList>
            <person name="Ichikawa N."/>
            <person name="Oguchi A."/>
            <person name="Ikeda H."/>
            <person name="Ishikawa J."/>
            <person name="Kitani S."/>
            <person name="Watanabe Y."/>
            <person name="Nakamura S."/>
            <person name="Katano Y."/>
            <person name="Kishi E."/>
            <person name="Sasagawa M."/>
            <person name="Ankai A."/>
            <person name="Fukui S."/>
            <person name="Hashimoto Y."/>
            <person name="Kamata S."/>
            <person name="Otoguro M."/>
            <person name="Tanikawa S."/>
            <person name="Nihira T."/>
            <person name="Horinouchi S."/>
            <person name="Ohnishi Y."/>
            <person name="Hayakawa M."/>
            <person name="Kuzuyama T."/>
            <person name="Arisawa A."/>
            <person name="Nomoto F."/>
            <person name="Miura H."/>
            <person name="Takahashi Y."/>
            <person name="Fujita N."/>
        </authorList>
    </citation>
    <scope>NUCLEOTIDE SEQUENCE [LARGE SCALE GENOMIC DNA]</scope>
    <source>
        <strain evidence="4">ATCC 33774 / DSM 43861 / JCM 3304 / KCC A-0304 / NBRC 14216 / KM-6054</strain>
    </source>
</reference>
<name>E4N7E4_KITSK</name>
<evidence type="ECO:0000313" key="4">
    <source>
        <dbReference type="Proteomes" id="UP000007076"/>
    </source>
</evidence>
<keyword evidence="2" id="KW-0812">Transmembrane</keyword>
<sequence length="77" mass="8422">MENVLSVAVGAAVGLVRVVSWAWFTARRQDRMWLREQKLNVGTGFNPTSSGKRSLARSPHWLAGRTGGRSLRCGGLP</sequence>
<dbReference type="STRING" id="452652.KSE_12940"/>
<accession>E4N7E4</accession>
<dbReference type="AlphaFoldDB" id="E4N7E4"/>
<keyword evidence="4" id="KW-1185">Reference proteome</keyword>
<dbReference type="Proteomes" id="UP000007076">
    <property type="component" value="Chromosome"/>
</dbReference>
<feature type="region of interest" description="Disordered" evidence="1">
    <location>
        <begin position="44"/>
        <end position="77"/>
    </location>
</feature>
<evidence type="ECO:0000313" key="3">
    <source>
        <dbReference type="EMBL" id="BAJ27125.1"/>
    </source>
</evidence>
<feature type="transmembrane region" description="Helical" evidence="2">
    <location>
        <begin position="6"/>
        <end position="26"/>
    </location>
</feature>
<dbReference type="KEGG" id="ksk:KSE_12940"/>
<keyword evidence="2" id="KW-0472">Membrane</keyword>